<protein>
    <submittedName>
        <fullName evidence="3">Nucleotide-binding universal stress protein, UspA family</fullName>
    </submittedName>
</protein>
<accession>A0A1I6PJ54</accession>
<evidence type="ECO:0000256" key="1">
    <source>
        <dbReference type="ARBA" id="ARBA00008791"/>
    </source>
</evidence>
<feature type="domain" description="UspA" evidence="2">
    <location>
        <begin position="1"/>
        <end position="137"/>
    </location>
</feature>
<evidence type="ECO:0000313" key="3">
    <source>
        <dbReference type="EMBL" id="SFS40203.1"/>
    </source>
</evidence>
<organism evidence="3 4">
    <name type="scientific">Halostagnicola kamekurae</name>
    <dbReference type="NCBI Taxonomy" id="619731"/>
    <lineage>
        <taxon>Archaea</taxon>
        <taxon>Methanobacteriati</taxon>
        <taxon>Methanobacteriota</taxon>
        <taxon>Stenosarchaea group</taxon>
        <taxon>Halobacteria</taxon>
        <taxon>Halobacteriales</taxon>
        <taxon>Natrialbaceae</taxon>
        <taxon>Halostagnicola</taxon>
    </lineage>
</organism>
<dbReference type="OrthoDB" id="105697at2157"/>
<dbReference type="Pfam" id="PF00582">
    <property type="entry name" value="Usp"/>
    <property type="match status" value="1"/>
</dbReference>
<comment type="similarity">
    <text evidence="1">Belongs to the universal stress protein A family.</text>
</comment>
<dbReference type="CDD" id="cd00293">
    <property type="entry name" value="USP-like"/>
    <property type="match status" value="1"/>
</dbReference>
<dbReference type="EMBL" id="FOZS01000001">
    <property type="protein sequence ID" value="SFS40203.1"/>
    <property type="molecule type" value="Genomic_DNA"/>
</dbReference>
<dbReference type="PRINTS" id="PR01438">
    <property type="entry name" value="UNVRSLSTRESS"/>
</dbReference>
<dbReference type="InterPro" id="IPR006016">
    <property type="entry name" value="UspA"/>
</dbReference>
<name>A0A1I6PJ54_9EURY</name>
<dbReference type="SUPFAM" id="SSF52402">
    <property type="entry name" value="Adenine nucleotide alpha hydrolases-like"/>
    <property type="match status" value="1"/>
</dbReference>
<dbReference type="PANTHER" id="PTHR46268">
    <property type="entry name" value="STRESS RESPONSE PROTEIN NHAX"/>
    <property type="match status" value="1"/>
</dbReference>
<sequence length="159" mass="16932">MFETVVVATDGSESVKRAVDVGLDLANRFDATVYALSVIDAGEVDASPEQLREELETALETHADAALATVEERASLNLTTEVREGRPAHEICSYARDIDADLVVTGTRGRHGENRLLLGSVAERVVRTSPVPVLTVRQLQPVAEGDSSAESAESDSISA</sequence>
<dbReference type="Proteomes" id="UP000199199">
    <property type="component" value="Unassembled WGS sequence"/>
</dbReference>
<keyword evidence="4" id="KW-1185">Reference proteome</keyword>
<gene>
    <name evidence="3" type="ORF">SAMN04488556_0593</name>
</gene>
<proteinExistence type="inferred from homology"/>
<dbReference type="AlphaFoldDB" id="A0A1I6PJ54"/>
<dbReference type="PANTHER" id="PTHR46268:SF6">
    <property type="entry name" value="UNIVERSAL STRESS PROTEIN UP12"/>
    <property type="match status" value="1"/>
</dbReference>
<dbReference type="RefSeq" id="WP_092901336.1">
    <property type="nucleotide sequence ID" value="NZ_FOZS01000001.1"/>
</dbReference>
<dbReference type="Gene3D" id="3.40.50.620">
    <property type="entry name" value="HUPs"/>
    <property type="match status" value="1"/>
</dbReference>
<dbReference type="InterPro" id="IPR006015">
    <property type="entry name" value="Universal_stress_UspA"/>
</dbReference>
<evidence type="ECO:0000259" key="2">
    <source>
        <dbReference type="Pfam" id="PF00582"/>
    </source>
</evidence>
<evidence type="ECO:0000313" key="4">
    <source>
        <dbReference type="Proteomes" id="UP000199199"/>
    </source>
</evidence>
<reference evidence="4" key="1">
    <citation type="submission" date="2016-10" db="EMBL/GenBank/DDBJ databases">
        <authorList>
            <person name="Varghese N."/>
            <person name="Submissions S."/>
        </authorList>
    </citation>
    <scope>NUCLEOTIDE SEQUENCE [LARGE SCALE GENOMIC DNA]</scope>
    <source>
        <strain evidence="4">DSM 22427</strain>
    </source>
</reference>
<dbReference type="InterPro" id="IPR014729">
    <property type="entry name" value="Rossmann-like_a/b/a_fold"/>
</dbReference>